<feature type="binding site" evidence="4">
    <location>
        <position position="197"/>
    </location>
    <ligand>
        <name>a divalent metal cation</name>
        <dbReference type="ChEBI" id="CHEBI:60240"/>
    </ligand>
</feature>
<feature type="binding site" evidence="4">
    <location>
        <position position="139"/>
    </location>
    <ligand>
        <name>substrate</name>
    </ligand>
</feature>
<dbReference type="SUPFAM" id="SSF63829">
    <property type="entry name" value="Calcium-dependent phosphotriesterase"/>
    <property type="match status" value="1"/>
</dbReference>
<keyword evidence="2" id="KW-0378">Hydrolase</keyword>
<evidence type="ECO:0000256" key="4">
    <source>
        <dbReference type="PIRSR" id="PIRSR605511-2"/>
    </source>
</evidence>
<evidence type="ECO:0000313" key="6">
    <source>
        <dbReference type="EMBL" id="MDG0865663.1"/>
    </source>
</evidence>
<dbReference type="AlphaFoldDB" id="A0AAJ6CTH2"/>
<evidence type="ECO:0000256" key="2">
    <source>
        <dbReference type="ARBA" id="ARBA00022801"/>
    </source>
</evidence>
<dbReference type="Gene3D" id="2.120.10.30">
    <property type="entry name" value="TolB, C-terminal domain"/>
    <property type="match status" value="1"/>
</dbReference>
<dbReference type="PANTHER" id="PTHR47572">
    <property type="entry name" value="LIPOPROTEIN-RELATED"/>
    <property type="match status" value="1"/>
</dbReference>
<feature type="domain" description="SMP-30/Gluconolactonase/LRE-like region" evidence="5">
    <location>
        <begin position="50"/>
        <end position="299"/>
    </location>
</feature>
<keyword evidence="4" id="KW-0479">Metal-binding</keyword>
<dbReference type="PRINTS" id="PR01790">
    <property type="entry name" value="SMP30FAMILY"/>
</dbReference>
<evidence type="ECO:0000256" key="3">
    <source>
        <dbReference type="PIRSR" id="PIRSR605511-1"/>
    </source>
</evidence>
<evidence type="ECO:0000256" key="1">
    <source>
        <dbReference type="ARBA" id="ARBA00008853"/>
    </source>
</evidence>
<dbReference type="InterPro" id="IPR011042">
    <property type="entry name" value="6-blade_b-propeller_TolB-like"/>
</dbReference>
<dbReference type="RefSeq" id="WP_342823446.1">
    <property type="nucleotide sequence ID" value="NZ_CP046146.1"/>
</dbReference>
<reference evidence="8 9" key="1">
    <citation type="submission" date="2019-11" db="EMBL/GenBank/DDBJ databases">
        <authorList>
            <person name="Cho J.-C."/>
        </authorList>
    </citation>
    <scope>NUCLEOTIDE SEQUENCE [LARGE SCALE GENOMIC DNA]</scope>
    <source>
        <strain evidence="7 8">JH1073</strain>
        <strain evidence="6 9">JH702</strain>
    </source>
</reference>
<dbReference type="GO" id="GO:0046872">
    <property type="term" value="F:metal ion binding"/>
    <property type="evidence" value="ECO:0007669"/>
    <property type="project" value="UniProtKB-KW"/>
</dbReference>
<evidence type="ECO:0000313" key="8">
    <source>
        <dbReference type="Proteomes" id="UP001219901"/>
    </source>
</evidence>
<evidence type="ECO:0000259" key="5">
    <source>
        <dbReference type="Pfam" id="PF08450"/>
    </source>
</evidence>
<dbReference type="InterPro" id="IPR005511">
    <property type="entry name" value="SMP-30"/>
</dbReference>
<gene>
    <name evidence="6" type="ORF">GKO46_01065</name>
    <name evidence="7" type="ORF">GKO48_08160</name>
</gene>
<proteinExistence type="inferred from homology"/>
<feature type="active site" description="Proton donor/acceptor" evidence="3">
    <location>
        <position position="246"/>
    </location>
</feature>
<evidence type="ECO:0000313" key="7">
    <source>
        <dbReference type="EMBL" id="WFG39592.1"/>
    </source>
</evidence>
<sequence>MTAENKTFANHRSQTPPEELLEGIEVIDDRFLGLIDANAEISKHFTGCEWAEGPVYFPEGDYVLWSDIPNNRILKFDANTNDTTVFREPCNNTNGHFRDQQGRLVSCEHAANRISRTEADGTVKTLVDNLEGKRLNSPNDLVVKSDGTIWFTDPPYGILSDREGNQRESELDGNFTYRFDPESNKLSVVDNIGDRPNGLAFSPDEKLFYLADTGEPRDITVFDVSEDGKTLSNRRLFAEVRPGASDGFRVDEQGNIWTSARDGVQCYSADGTLLGKILIPEQATANLVFGDKDGKRIYICGDTSLYSVRVKVAGAARYW</sequence>
<reference evidence="7" key="2">
    <citation type="journal article" date="2023" name="Nat. Commun.">
        <title>Cultivation of marine bacteria of the SAR202 clade.</title>
        <authorList>
            <person name="Lim Y."/>
            <person name="Seo J.H."/>
            <person name="Giovannoni S.J."/>
            <person name="Kang I."/>
            <person name="Cho J.C."/>
        </authorList>
    </citation>
    <scope>NUCLEOTIDE SEQUENCE</scope>
    <source>
        <strain evidence="7">JH1073</strain>
    </source>
</reference>
<feature type="binding site" evidence="4">
    <location>
        <position position="246"/>
    </location>
    <ligand>
        <name>a divalent metal cation</name>
        <dbReference type="ChEBI" id="CHEBI:60240"/>
    </ligand>
</feature>
<dbReference type="InterPro" id="IPR051262">
    <property type="entry name" value="SMP-30/CGR1_Lactonase"/>
</dbReference>
<keyword evidence="4" id="KW-0862">Zinc</keyword>
<dbReference type="Proteomes" id="UP001321249">
    <property type="component" value="Unassembled WGS sequence"/>
</dbReference>
<dbReference type="GO" id="GO:0016787">
    <property type="term" value="F:hydrolase activity"/>
    <property type="evidence" value="ECO:0007669"/>
    <property type="project" value="UniProtKB-KW"/>
</dbReference>
<dbReference type="PANTHER" id="PTHR47572:SF4">
    <property type="entry name" value="LACTONASE DRP35"/>
    <property type="match status" value="1"/>
</dbReference>
<comment type="similarity">
    <text evidence="1">Belongs to the SMP-30/CGR1 family.</text>
</comment>
<dbReference type="Proteomes" id="UP001219901">
    <property type="component" value="Chromosome"/>
</dbReference>
<name>A0AAJ6CTH2_9CHLR</name>
<dbReference type="Pfam" id="PF08450">
    <property type="entry name" value="SGL"/>
    <property type="match status" value="1"/>
</dbReference>
<dbReference type="InterPro" id="IPR013658">
    <property type="entry name" value="SGL"/>
</dbReference>
<reference evidence="8" key="3">
    <citation type="submission" date="2023-06" db="EMBL/GenBank/DDBJ databases">
        <title>Pangenomics reveal diversification of enzyme families and niche specialization in globally abundant SAR202 bacteria.</title>
        <authorList>
            <person name="Saw J.H.W."/>
        </authorList>
    </citation>
    <scope>NUCLEOTIDE SEQUENCE [LARGE SCALE GENOMIC DNA]</scope>
    <source>
        <strain evidence="8">JH1073</strain>
    </source>
</reference>
<dbReference type="EMBL" id="WMBE01000001">
    <property type="protein sequence ID" value="MDG0865663.1"/>
    <property type="molecule type" value="Genomic_DNA"/>
</dbReference>
<comment type="cofactor">
    <cofactor evidence="4">
        <name>Zn(2+)</name>
        <dbReference type="ChEBI" id="CHEBI:29105"/>
    </cofactor>
    <text evidence="4">Binds 1 divalent metal cation per subunit.</text>
</comment>
<accession>A0AAJ6CTH2</accession>
<organism evidence="7 8">
    <name type="scientific">Candidatus Lucifugimonas marina</name>
    <dbReference type="NCBI Taxonomy" id="3038979"/>
    <lineage>
        <taxon>Bacteria</taxon>
        <taxon>Bacillati</taxon>
        <taxon>Chloroflexota</taxon>
        <taxon>Dehalococcoidia</taxon>
        <taxon>SAR202 cluster</taxon>
        <taxon>Candidatus Lucifugimonadales</taxon>
        <taxon>Candidatus Lucifugimonadaceae</taxon>
        <taxon>Candidatus Lucifugimonas</taxon>
    </lineage>
</organism>
<keyword evidence="8" id="KW-1185">Reference proteome</keyword>
<dbReference type="EMBL" id="CP046147">
    <property type="protein sequence ID" value="WFG39592.1"/>
    <property type="molecule type" value="Genomic_DNA"/>
</dbReference>
<protein>
    <submittedName>
        <fullName evidence="7">SMP-30/gluconolactonase/LRE family protein</fullName>
    </submittedName>
</protein>
<feature type="binding site" evidence="4">
    <location>
        <position position="52"/>
    </location>
    <ligand>
        <name>a divalent metal cation</name>
        <dbReference type="ChEBI" id="CHEBI:60240"/>
    </ligand>
</feature>
<evidence type="ECO:0000313" key="9">
    <source>
        <dbReference type="Proteomes" id="UP001321249"/>
    </source>
</evidence>